<protein>
    <submittedName>
        <fullName evidence="3">TrmB family transcriptional regulator</fullName>
    </submittedName>
</protein>
<evidence type="ECO:0000313" key="3">
    <source>
        <dbReference type="EMBL" id="GFM31900.1"/>
    </source>
</evidence>
<name>A0A7J0BDX0_9BACT</name>
<dbReference type="InterPro" id="IPR021586">
    <property type="entry name" value="Tscrpt_reg_TrmB_C"/>
</dbReference>
<dbReference type="Pfam" id="PF11495">
    <property type="entry name" value="Regulator_TrmB"/>
    <property type="match status" value="1"/>
</dbReference>
<dbReference type="EMBL" id="BLVO01000004">
    <property type="protein sequence ID" value="GFM31900.1"/>
    <property type="molecule type" value="Genomic_DNA"/>
</dbReference>
<evidence type="ECO:0000313" key="4">
    <source>
        <dbReference type="Proteomes" id="UP000503840"/>
    </source>
</evidence>
<reference evidence="3 4" key="1">
    <citation type="submission" date="2020-05" db="EMBL/GenBank/DDBJ databases">
        <title>Draft genome sequence of Desulfovibrio sp. strain HN2T.</title>
        <authorList>
            <person name="Ueno A."/>
            <person name="Tamazawa S."/>
            <person name="Tamamura S."/>
            <person name="Murakami T."/>
            <person name="Kiyama T."/>
            <person name="Inomata H."/>
            <person name="Amano Y."/>
            <person name="Miyakawa K."/>
            <person name="Tamaki H."/>
            <person name="Naganuma T."/>
            <person name="Kaneko K."/>
        </authorList>
    </citation>
    <scope>NUCLEOTIDE SEQUENCE [LARGE SCALE GENOMIC DNA]</scope>
    <source>
        <strain evidence="3 4">HN2</strain>
    </source>
</reference>
<proteinExistence type="predicted"/>
<dbReference type="PANTHER" id="PTHR34293">
    <property type="entry name" value="HTH-TYPE TRANSCRIPTIONAL REGULATOR TRMBL2"/>
    <property type="match status" value="1"/>
</dbReference>
<dbReference type="RefSeq" id="WP_174403591.1">
    <property type="nucleotide sequence ID" value="NZ_BLVO01000004.1"/>
</dbReference>
<feature type="domain" description="Transcription regulator TrmB N-terminal" evidence="1">
    <location>
        <begin position="7"/>
        <end position="73"/>
    </location>
</feature>
<feature type="domain" description="Transcription regulator TrmB C-terminal" evidence="2">
    <location>
        <begin position="107"/>
        <end position="176"/>
    </location>
</feature>
<dbReference type="Proteomes" id="UP000503840">
    <property type="component" value="Unassembled WGS sequence"/>
</dbReference>
<dbReference type="InterPro" id="IPR036390">
    <property type="entry name" value="WH_DNA-bd_sf"/>
</dbReference>
<dbReference type="Pfam" id="PF01978">
    <property type="entry name" value="TrmB"/>
    <property type="match status" value="1"/>
</dbReference>
<dbReference type="InterPro" id="IPR036388">
    <property type="entry name" value="WH-like_DNA-bd_sf"/>
</dbReference>
<dbReference type="CDD" id="cd09124">
    <property type="entry name" value="PLDc_like_TrmB_middle"/>
    <property type="match status" value="1"/>
</dbReference>
<dbReference type="Gene3D" id="1.10.10.10">
    <property type="entry name" value="Winged helix-like DNA-binding domain superfamily/Winged helix DNA-binding domain"/>
    <property type="match status" value="1"/>
</dbReference>
<dbReference type="PANTHER" id="PTHR34293:SF1">
    <property type="entry name" value="HTH-TYPE TRANSCRIPTIONAL REGULATOR TRMBL2"/>
    <property type="match status" value="1"/>
</dbReference>
<sequence>MELIQALKKFGFTQQESLMYVTLSRHGGMTGYEAAKVAGISRSNAYAALSSLVEKGGAVVSSEDASNYVATPKEELLLNLKRSCARTIEFLEENLPEQEEGAAPYLTVSGYENTLDKMRNMMLMAELRIYISMHSTNVALLRSEISGCVERGLKVVILCNEDPGIRGAQYMKNNAGTGNVKLIADTSEVIVGLVEVNKGQCLYSKNKHLVYLMREALLNEIELIRLRGGMTGD</sequence>
<evidence type="ECO:0000259" key="1">
    <source>
        <dbReference type="Pfam" id="PF01978"/>
    </source>
</evidence>
<gene>
    <name evidence="3" type="ORF">DSM101010T_02650</name>
</gene>
<dbReference type="InterPro" id="IPR051797">
    <property type="entry name" value="TrmB-like"/>
</dbReference>
<accession>A0A7J0BDX0</accession>
<evidence type="ECO:0000259" key="2">
    <source>
        <dbReference type="Pfam" id="PF11495"/>
    </source>
</evidence>
<dbReference type="SUPFAM" id="SSF46785">
    <property type="entry name" value="Winged helix' DNA-binding domain"/>
    <property type="match status" value="1"/>
</dbReference>
<keyword evidence="4" id="KW-1185">Reference proteome</keyword>
<dbReference type="InterPro" id="IPR002831">
    <property type="entry name" value="Tscrpt_reg_TrmB_N"/>
</dbReference>
<comment type="caution">
    <text evidence="3">The sequence shown here is derived from an EMBL/GenBank/DDBJ whole genome shotgun (WGS) entry which is preliminary data.</text>
</comment>
<dbReference type="AlphaFoldDB" id="A0A7J0BDX0"/>
<organism evidence="3 4">
    <name type="scientific">Desulfovibrio subterraneus</name>
    <dbReference type="NCBI Taxonomy" id="2718620"/>
    <lineage>
        <taxon>Bacteria</taxon>
        <taxon>Pseudomonadati</taxon>
        <taxon>Thermodesulfobacteriota</taxon>
        <taxon>Desulfovibrionia</taxon>
        <taxon>Desulfovibrionales</taxon>
        <taxon>Desulfovibrionaceae</taxon>
        <taxon>Desulfovibrio</taxon>
    </lineage>
</organism>